<dbReference type="RefSeq" id="WP_137353695.1">
    <property type="nucleotide sequence ID" value="NZ_CAACYE020000001.1"/>
</dbReference>
<dbReference type="EMBL" id="CAACYE010000005">
    <property type="protein sequence ID" value="VFA86119.1"/>
    <property type="molecule type" value="Genomic_DNA"/>
</dbReference>
<sequence>MVLPCPEAGAWWLRADVLSDMARQAIYLDRADDALTLLGAAKVREDRISPLRRANLSAVQARAFGALGDVWETLRAVRDADEYFHEATTDTGGEPDPDNFGDYFAFAQLNGDTAHGLYGIARAGHAVEETRHRLRVAAENYGPEWARSRAFCLALDAKLGPALRRARGRHTAWIGSHRRCRRDRVGAFGRQHPRDPRRGRRPQRPLGPTAPAASGSTAGHLTKGPAVLYAHADDPRAAADALRERLRRSVFRERAVRSGAEETYITVLDPIDRTVTIKIRRVLSTGAVA</sequence>
<accession>A0A449GK29</accession>
<evidence type="ECO:0000256" key="1">
    <source>
        <dbReference type="SAM" id="MobiDB-lite"/>
    </source>
</evidence>
<gene>
    <name evidence="2" type="ORF">NCTC1935_03969</name>
</gene>
<protein>
    <submittedName>
        <fullName evidence="2">Uncharacterized protein</fullName>
    </submittedName>
</protein>
<organism evidence="2">
    <name type="scientific">Nocardia farcinica</name>
    <dbReference type="NCBI Taxonomy" id="37329"/>
    <lineage>
        <taxon>Bacteria</taxon>
        <taxon>Bacillati</taxon>
        <taxon>Actinomycetota</taxon>
        <taxon>Actinomycetes</taxon>
        <taxon>Mycobacteriales</taxon>
        <taxon>Nocardiaceae</taxon>
        <taxon>Nocardia</taxon>
    </lineage>
</organism>
<name>A0A449GK29_NOCFR</name>
<proteinExistence type="predicted"/>
<dbReference type="AlphaFoldDB" id="A0A449GK29"/>
<feature type="region of interest" description="Disordered" evidence="1">
    <location>
        <begin position="184"/>
        <end position="221"/>
    </location>
</feature>
<evidence type="ECO:0000313" key="2">
    <source>
        <dbReference type="EMBL" id="VFA86119.1"/>
    </source>
</evidence>
<reference evidence="2" key="1">
    <citation type="submission" date="2019-02" db="EMBL/GenBank/DDBJ databases">
        <authorList>
            <consortium name="Pathogen Informatics"/>
        </authorList>
    </citation>
    <scope>NUCLEOTIDE SEQUENCE</scope>
    <source>
        <strain evidence="2">3012STDY6733949</strain>
    </source>
</reference>